<evidence type="ECO:0000256" key="6">
    <source>
        <dbReference type="SAM" id="Phobius"/>
    </source>
</evidence>
<dbReference type="PANTHER" id="PTHR10806:SF6">
    <property type="entry name" value="SIGNAL PEPTIDASE COMPLEX CATALYTIC SUBUNIT SEC11"/>
    <property type="match status" value="1"/>
</dbReference>
<dbReference type="GO" id="GO:0016020">
    <property type="term" value="C:membrane"/>
    <property type="evidence" value="ECO:0007669"/>
    <property type="project" value="UniProtKB-SubCell"/>
</dbReference>
<dbReference type="InterPro" id="IPR019533">
    <property type="entry name" value="Peptidase_S26"/>
</dbReference>
<dbReference type="CDD" id="cd06530">
    <property type="entry name" value="S26_SPase_I"/>
    <property type="match status" value="1"/>
</dbReference>
<keyword evidence="4 6" id="KW-0472">Membrane</keyword>
<evidence type="ECO:0000256" key="1">
    <source>
        <dbReference type="ARBA" id="ARBA00004370"/>
    </source>
</evidence>
<dbReference type="InterPro" id="IPR001733">
    <property type="entry name" value="Peptidase_S26B"/>
</dbReference>
<dbReference type="GO" id="GO:0009003">
    <property type="term" value="F:signal peptidase activity"/>
    <property type="evidence" value="ECO:0007669"/>
    <property type="project" value="UniProtKB-EC"/>
</dbReference>
<comment type="subcellular location">
    <subcellularLocation>
        <location evidence="1">Membrane</location>
    </subcellularLocation>
</comment>
<dbReference type="Proteomes" id="UP000273119">
    <property type="component" value="Unassembled WGS sequence"/>
</dbReference>
<protein>
    <recommendedName>
        <fullName evidence="5">Signal peptidase I</fullName>
        <ecNumber evidence="5">3.4.21.89</ecNumber>
    </recommendedName>
</protein>
<evidence type="ECO:0000256" key="4">
    <source>
        <dbReference type="ARBA" id="ARBA00023136"/>
    </source>
</evidence>
<dbReference type="InterPro" id="IPR036286">
    <property type="entry name" value="LexA/Signal_pep-like_sf"/>
</dbReference>
<accession>A0A496PFM4</accession>
<dbReference type="EC" id="3.4.21.89" evidence="5"/>
<evidence type="ECO:0000256" key="3">
    <source>
        <dbReference type="ARBA" id="ARBA00022989"/>
    </source>
</evidence>
<gene>
    <name evidence="7" type="ORF">DWQ67_13360</name>
</gene>
<keyword evidence="2 6" id="KW-0812">Transmembrane</keyword>
<comment type="caution">
    <text evidence="7">The sequence shown here is derived from an EMBL/GenBank/DDBJ whole genome shotgun (WGS) entry which is preliminary data.</text>
</comment>
<feature type="transmembrane region" description="Helical" evidence="6">
    <location>
        <begin position="164"/>
        <end position="185"/>
    </location>
</feature>
<evidence type="ECO:0000256" key="2">
    <source>
        <dbReference type="ARBA" id="ARBA00022692"/>
    </source>
</evidence>
<proteinExistence type="predicted"/>
<dbReference type="PANTHER" id="PTHR10806">
    <property type="entry name" value="SIGNAL PEPTIDASE COMPLEX CATALYTIC SUBUNIT SEC11"/>
    <property type="match status" value="1"/>
</dbReference>
<feature type="transmembrane region" description="Helical" evidence="6">
    <location>
        <begin position="28"/>
        <end position="51"/>
    </location>
</feature>
<keyword evidence="3 6" id="KW-1133">Transmembrane helix</keyword>
<dbReference type="RefSeq" id="WP_121486114.1">
    <property type="nucleotide sequence ID" value="NZ_QQXL01000010.1"/>
</dbReference>
<dbReference type="SUPFAM" id="SSF51306">
    <property type="entry name" value="LexA/Signal peptidase"/>
    <property type="match status" value="1"/>
</dbReference>
<dbReference type="EMBL" id="QQXL01000010">
    <property type="protein sequence ID" value="RKW69406.1"/>
    <property type="molecule type" value="Genomic_DNA"/>
</dbReference>
<dbReference type="GO" id="GO:0004252">
    <property type="term" value="F:serine-type endopeptidase activity"/>
    <property type="evidence" value="ECO:0007669"/>
    <property type="project" value="UniProtKB-UniRule"/>
</dbReference>
<name>A0A496PFM4_9MICC</name>
<sequence>MSAASGPESGAVTPPSPRRGPVATALRVLATGVVLAVLCLAVVVGAAAIVIPAVTGSTALTIQTGSMEPAYPPGTMVVIRPTPPEELAPGDVVTYQLRSGEAAVVTHRITQQLRAADGKLLFITQGDHNPVADPAPVQPVQVRGKLWYALPWIGWVATYVTGPWRAVVVPVAVGALFAYAAWMFVSAARDRRRGQGRGRHAEDARPRKSP</sequence>
<dbReference type="AlphaFoldDB" id="A0A496PFM4"/>
<organism evidence="7 8">
    <name type="scientific">Galactobacter caseinivorans</name>
    <dbReference type="NCBI Taxonomy" id="2676123"/>
    <lineage>
        <taxon>Bacteria</taxon>
        <taxon>Bacillati</taxon>
        <taxon>Actinomycetota</taxon>
        <taxon>Actinomycetes</taxon>
        <taxon>Micrococcales</taxon>
        <taxon>Micrococcaceae</taxon>
        <taxon>Galactobacter</taxon>
    </lineage>
</organism>
<dbReference type="GO" id="GO:0006465">
    <property type="term" value="P:signal peptide processing"/>
    <property type="evidence" value="ECO:0007669"/>
    <property type="project" value="UniProtKB-UniRule"/>
</dbReference>
<keyword evidence="7" id="KW-0378">Hydrolase</keyword>
<dbReference type="Gene3D" id="2.10.109.10">
    <property type="entry name" value="Umud Fragment, subunit A"/>
    <property type="match status" value="1"/>
</dbReference>
<evidence type="ECO:0000313" key="8">
    <source>
        <dbReference type="Proteomes" id="UP000273119"/>
    </source>
</evidence>
<reference evidence="7 8" key="1">
    <citation type="submission" date="2018-07" db="EMBL/GenBank/DDBJ databases">
        <title>Arthrobacter sp. nov., isolated from raw cow's milk with high bacterial count.</title>
        <authorList>
            <person name="Hahne J."/>
            <person name="Isele D."/>
            <person name="Lipski A."/>
        </authorList>
    </citation>
    <scope>NUCLEOTIDE SEQUENCE [LARGE SCALE GENOMIC DNA]</scope>
    <source>
        <strain evidence="7 8">JZ R-183</strain>
    </source>
</reference>
<keyword evidence="8" id="KW-1185">Reference proteome</keyword>
<dbReference type="NCBIfam" id="TIGR02228">
    <property type="entry name" value="sigpep_I_arch"/>
    <property type="match status" value="1"/>
</dbReference>
<evidence type="ECO:0000313" key="7">
    <source>
        <dbReference type="EMBL" id="RKW69406.1"/>
    </source>
</evidence>
<evidence type="ECO:0000256" key="5">
    <source>
        <dbReference type="NCBIfam" id="TIGR02228"/>
    </source>
</evidence>